<evidence type="ECO:0000313" key="7">
    <source>
        <dbReference type="Proteomes" id="UP000618591"/>
    </source>
</evidence>
<gene>
    <name evidence="6" type="ORF">GCM10011395_03750</name>
</gene>
<evidence type="ECO:0000256" key="1">
    <source>
        <dbReference type="ARBA" id="ARBA00009881"/>
    </source>
</evidence>
<dbReference type="Proteomes" id="UP000618591">
    <property type="component" value="Unassembled WGS sequence"/>
</dbReference>
<evidence type="ECO:0000256" key="4">
    <source>
        <dbReference type="ARBA" id="ARBA00023002"/>
    </source>
</evidence>
<name>A0ABQ1G5S5_9SPHN</name>
<dbReference type="Gene3D" id="3.20.20.70">
    <property type="entry name" value="Aldolase class I"/>
    <property type="match status" value="1"/>
</dbReference>
<evidence type="ECO:0000256" key="5">
    <source>
        <dbReference type="ARBA" id="ARBA00023033"/>
    </source>
</evidence>
<dbReference type="PANTHER" id="PTHR42747">
    <property type="entry name" value="NITRONATE MONOOXYGENASE-RELATED"/>
    <property type="match status" value="1"/>
</dbReference>
<keyword evidence="7" id="KW-1185">Reference proteome</keyword>
<dbReference type="Pfam" id="PF03060">
    <property type="entry name" value="NMO"/>
    <property type="match status" value="1"/>
</dbReference>
<evidence type="ECO:0000256" key="3">
    <source>
        <dbReference type="ARBA" id="ARBA00022643"/>
    </source>
</evidence>
<accession>A0ABQ1G5S5</accession>
<evidence type="ECO:0000256" key="2">
    <source>
        <dbReference type="ARBA" id="ARBA00022630"/>
    </source>
</evidence>
<protein>
    <submittedName>
        <fullName evidence="6">2-nitropropane dioxygenase</fullName>
    </submittedName>
</protein>
<sequence length="328" mass="33941">MALGPALASADVSGGATLRGWRDRLRVPVIAAPLFLISNPRLVIAQCVAGVIGTLPALNARPSAQFGEWLAEIIETLSQWNRRNPDKLAAPFGVNLVVHRSNPRLDDDLAQCAKHHVPLVISSMGARAEVNAAVQAYGGVTLHDVINQAHARKAIERGATGLIAVAAGAGGHAGAVSPFALMQELRVWFDGPLVLAGAISSGRAIAAARLLGADLAYVGSAFIATEEASCAEAQKDAVVASGADDIVYTPAFSGTPANYLRSSIVAAGLDPDDLPTTRRATNVAAQDNAAKAWTDIWGCGQGIGNAHAIEPAAAVIDRLAREYDEVSA</sequence>
<keyword evidence="2" id="KW-0285">Flavoprotein</keyword>
<comment type="similarity">
    <text evidence="1">Belongs to the nitronate monooxygenase family. NMO class I subfamily.</text>
</comment>
<reference evidence="7" key="1">
    <citation type="journal article" date="2019" name="Int. J. Syst. Evol. Microbiol.">
        <title>The Global Catalogue of Microorganisms (GCM) 10K type strain sequencing project: providing services to taxonomists for standard genome sequencing and annotation.</title>
        <authorList>
            <consortium name="The Broad Institute Genomics Platform"/>
            <consortium name="The Broad Institute Genome Sequencing Center for Infectious Disease"/>
            <person name="Wu L."/>
            <person name="Ma J."/>
        </authorList>
    </citation>
    <scope>NUCLEOTIDE SEQUENCE [LARGE SCALE GENOMIC DNA]</scope>
    <source>
        <strain evidence="7">CGMCC 1.10106</strain>
    </source>
</reference>
<comment type="caution">
    <text evidence="6">The sequence shown here is derived from an EMBL/GenBank/DDBJ whole genome shotgun (WGS) entry which is preliminary data.</text>
</comment>
<evidence type="ECO:0000313" key="6">
    <source>
        <dbReference type="EMBL" id="GGA36683.1"/>
    </source>
</evidence>
<dbReference type="EMBL" id="BMDW01000002">
    <property type="protein sequence ID" value="GGA36683.1"/>
    <property type="molecule type" value="Genomic_DNA"/>
</dbReference>
<dbReference type="PANTHER" id="PTHR42747:SF4">
    <property type="entry name" value="BLR1330 PROTEIN"/>
    <property type="match status" value="1"/>
</dbReference>
<proteinExistence type="inferred from homology"/>
<keyword evidence="6" id="KW-0223">Dioxygenase</keyword>
<organism evidence="6 7">
    <name type="scientific">Sphingomonas psychrolutea</name>
    <dbReference type="NCBI Taxonomy" id="1259676"/>
    <lineage>
        <taxon>Bacteria</taxon>
        <taxon>Pseudomonadati</taxon>
        <taxon>Pseudomonadota</taxon>
        <taxon>Alphaproteobacteria</taxon>
        <taxon>Sphingomonadales</taxon>
        <taxon>Sphingomonadaceae</taxon>
        <taxon>Sphingomonas</taxon>
    </lineage>
</organism>
<dbReference type="CDD" id="cd04730">
    <property type="entry name" value="NPD_like"/>
    <property type="match status" value="1"/>
</dbReference>
<dbReference type="SUPFAM" id="SSF51412">
    <property type="entry name" value="Inosine monophosphate dehydrogenase (IMPDH)"/>
    <property type="match status" value="1"/>
</dbReference>
<keyword evidence="4" id="KW-0560">Oxidoreductase</keyword>
<dbReference type="InterPro" id="IPR004136">
    <property type="entry name" value="NMO"/>
</dbReference>
<keyword evidence="3" id="KW-0288">FMN</keyword>
<dbReference type="InterPro" id="IPR013785">
    <property type="entry name" value="Aldolase_TIM"/>
</dbReference>
<dbReference type="GO" id="GO:0051213">
    <property type="term" value="F:dioxygenase activity"/>
    <property type="evidence" value="ECO:0007669"/>
    <property type="project" value="UniProtKB-KW"/>
</dbReference>
<keyword evidence="5" id="KW-0503">Monooxygenase</keyword>